<reference evidence="1 2" key="1">
    <citation type="submission" date="2023-09" db="EMBL/GenBank/DDBJ databases">
        <authorList>
            <person name="Rey-Velasco X."/>
        </authorList>
    </citation>
    <scope>NUCLEOTIDE SEQUENCE [LARGE SCALE GENOMIC DNA]</scope>
    <source>
        <strain evidence="1 2">W242</strain>
    </source>
</reference>
<dbReference type="EMBL" id="JAVRHZ010000001">
    <property type="protein sequence ID" value="MDT0554557.1"/>
    <property type="molecule type" value="Genomic_DNA"/>
</dbReference>
<proteinExistence type="predicted"/>
<organism evidence="1 2">
    <name type="scientific">Patiriisocius hiemis</name>
    <dbReference type="NCBI Taxonomy" id="3075604"/>
    <lineage>
        <taxon>Bacteria</taxon>
        <taxon>Pseudomonadati</taxon>
        <taxon>Bacteroidota</taxon>
        <taxon>Flavobacteriia</taxon>
        <taxon>Flavobacteriales</taxon>
        <taxon>Flavobacteriaceae</taxon>
        <taxon>Patiriisocius</taxon>
    </lineage>
</organism>
<sequence>MRLLLLLITVLFILSCKESSKKLTAQDIIDNAIDVHCNDNCEDAFISFTFRDKEYKSIRKAGKYQYERIFSDSIGIIKDVITNEGYRRYINDSVIKVVDSMATKYANSVNSVHYFSQLPYGLNAPAVKKELLGEATIKGKEYYEIGITFTEEGGGTDFEDEFVYWIEKEDFSLDYLAYSYTVNGGGIRFREAFNKRVVNGITFLDYNNYKPESLDIKLTTLDSLFENEELVLLSKIENEQIEVSIN</sequence>
<evidence type="ECO:0000313" key="2">
    <source>
        <dbReference type="Proteomes" id="UP001254488"/>
    </source>
</evidence>
<comment type="caution">
    <text evidence="1">The sequence shown here is derived from an EMBL/GenBank/DDBJ whole genome shotgun (WGS) entry which is preliminary data.</text>
</comment>
<dbReference type="Proteomes" id="UP001254488">
    <property type="component" value="Unassembled WGS sequence"/>
</dbReference>
<evidence type="ECO:0000313" key="1">
    <source>
        <dbReference type="EMBL" id="MDT0554557.1"/>
    </source>
</evidence>
<dbReference type="PROSITE" id="PS51257">
    <property type="entry name" value="PROKAR_LIPOPROTEIN"/>
    <property type="match status" value="1"/>
</dbReference>
<name>A0ABU2Y8Q3_9FLAO</name>
<keyword evidence="2" id="KW-1185">Reference proteome</keyword>
<accession>A0ABU2Y8Q3</accession>
<protein>
    <submittedName>
        <fullName evidence="1">DUF6503 family protein</fullName>
    </submittedName>
</protein>
<dbReference type="RefSeq" id="WP_311331518.1">
    <property type="nucleotide sequence ID" value="NZ_JAVRHZ010000001.1"/>
</dbReference>
<gene>
    <name evidence="1" type="ORF">RM538_00970</name>
</gene>
<dbReference type="InterPro" id="IPR045444">
    <property type="entry name" value="DUF6503"/>
</dbReference>
<dbReference type="Pfam" id="PF20113">
    <property type="entry name" value="DUF6503"/>
    <property type="match status" value="1"/>
</dbReference>